<sequence length="80" mass="8996">MLAHPAQASNLRTIPGHVSQAFGWAGLLRHMLIMVETRLQLQELDEHLLRDIGVTRHGAQREARRAPWDIGPDGKPRPGF</sequence>
<dbReference type="EMBL" id="JACTNF010000013">
    <property type="protein sequence ID" value="MBO1075563.1"/>
    <property type="molecule type" value="Genomic_DNA"/>
</dbReference>
<gene>
    <name evidence="3" type="ORF">IAI60_13190</name>
</gene>
<keyword evidence="4" id="KW-1185">Reference proteome</keyword>
<dbReference type="RefSeq" id="WP_207447880.1">
    <property type="nucleotide sequence ID" value="NZ_CP061091.1"/>
</dbReference>
<name>A0ABS3KDN0_9PROT</name>
<evidence type="ECO:0000313" key="4">
    <source>
        <dbReference type="Proteomes" id="UP001518990"/>
    </source>
</evidence>
<evidence type="ECO:0000259" key="2">
    <source>
        <dbReference type="Pfam" id="PF06568"/>
    </source>
</evidence>
<reference evidence="3 4" key="1">
    <citation type="submission" date="2020-09" db="EMBL/GenBank/DDBJ databases">
        <title>Roseomonas.</title>
        <authorList>
            <person name="Zhu W."/>
        </authorList>
    </citation>
    <scope>NUCLEOTIDE SEQUENCE [LARGE SCALE GENOMIC DNA]</scope>
    <source>
        <strain evidence="3 4">1311</strain>
    </source>
</reference>
<evidence type="ECO:0000256" key="1">
    <source>
        <dbReference type="SAM" id="MobiDB-lite"/>
    </source>
</evidence>
<feature type="region of interest" description="Disordered" evidence="1">
    <location>
        <begin position="56"/>
        <end position="80"/>
    </location>
</feature>
<proteinExistence type="predicted"/>
<feature type="domain" description="YjiS-like" evidence="2">
    <location>
        <begin position="37"/>
        <end position="56"/>
    </location>
</feature>
<organism evidence="3 4">
    <name type="scientific">Roseomonas marmotae</name>
    <dbReference type="NCBI Taxonomy" id="2768161"/>
    <lineage>
        <taxon>Bacteria</taxon>
        <taxon>Pseudomonadati</taxon>
        <taxon>Pseudomonadota</taxon>
        <taxon>Alphaproteobacteria</taxon>
        <taxon>Acetobacterales</taxon>
        <taxon>Roseomonadaceae</taxon>
        <taxon>Roseomonas</taxon>
    </lineage>
</organism>
<dbReference type="Pfam" id="PF06568">
    <property type="entry name" value="YjiS-like"/>
    <property type="match status" value="1"/>
</dbReference>
<comment type="caution">
    <text evidence="3">The sequence shown here is derived from an EMBL/GenBank/DDBJ whole genome shotgun (WGS) entry which is preliminary data.</text>
</comment>
<accession>A0ABS3KDN0</accession>
<dbReference type="InterPro" id="IPR009506">
    <property type="entry name" value="YjiS-like"/>
</dbReference>
<dbReference type="Proteomes" id="UP001518990">
    <property type="component" value="Unassembled WGS sequence"/>
</dbReference>
<protein>
    <submittedName>
        <fullName evidence="3">DUF1127 domain-containing protein</fullName>
    </submittedName>
</protein>
<evidence type="ECO:0000313" key="3">
    <source>
        <dbReference type="EMBL" id="MBO1075563.1"/>
    </source>
</evidence>